<evidence type="ECO:0000313" key="1">
    <source>
        <dbReference type="EMBL" id="GBP90323.1"/>
    </source>
</evidence>
<name>A0A4C1ZU73_EUMVA</name>
<proteinExistence type="predicted"/>
<protein>
    <submittedName>
        <fullName evidence="1">Uncharacterized protein</fullName>
    </submittedName>
</protein>
<comment type="caution">
    <text evidence="1">The sequence shown here is derived from an EMBL/GenBank/DDBJ whole genome shotgun (WGS) entry which is preliminary data.</text>
</comment>
<accession>A0A4C1ZU73</accession>
<reference evidence="1 2" key="1">
    <citation type="journal article" date="2019" name="Commun. Biol.">
        <title>The bagworm genome reveals a unique fibroin gene that provides high tensile strength.</title>
        <authorList>
            <person name="Kono N."/>
            <person name="Nakamura H."/>
            <person name="Ohtoshi R."/>
            <person name="Tomita M."/>
            <person name="Numata K."/>
            <person name="Arakawa K."/>
        </authorList>
    </citation>
    <scope>NUCLEOTIDE SEQUENCE [LARGE SCALE GENOMIC DNA]</scope>
</reference>
<gene>
    <name evidence="1" type="ORF">EVAR_37383_1</name>
</gene>
<dbReference type="Proteomes" id="UP000299102">
    <property type="component" value="Unassembled WGS sequence"/>
</dbReference>
<dbReference type="AlphaFoldDB" id="A0A4C1ZU73"/>
<keyword evidence="2" id="KW-1185">Reference proteome</keyword>
<evidence type="ECO:0000313" key="2">
    <source>
        <dbReference type="Proteomes" id="UP000299102"/>
    </source>
</evidence>
<organism evidence="1 2">
    <name type="scientific">Eumeta variegata</name>
    <name type="common">Bagworm moth</name>
    <name type="synonym">Eumeta japonica</name>
    <dbReference type="NCBI Taxonomy" id="151549"/>
    <lineage>
        <taxon>Eukaryota</taxon>
        <taxon>Metazoa</taxon>
        <taxon>Ecdysozoa</taxon>
        <taxon>Arthropoda</taxon>
        <taxon>Hexapoda</taxon>
        <taxon>Insecta</taxon>
        <taxon>Pterygota</taxon>
        <taxon>Neoptera</taxon>
        <taxon>Endopterygota</taxon>
        <taxon>Lepidoptera</taxon>
        <taxon>Glossata</taxon>
        <taxon>Ditrysia</taxon>
        <taxon>Tineoidea</taxon>
        <taxon>Psychidae</taxon>
        <taxon>Oiketicinae</taxon>
        <taxon>Eumeta</taxon>
    </lineage>
</organism>
<sequence>MVTAAHGHYHPRRSHRCVVGLLSGNRISNGGVLVDGRVRGSGPLEFSLTGRNGTAEAAHFSSVFCECVNSPVELAYFCAAANFPEALDSLTNIAPLFPPTAIFLPSVCRWNEKANSRNGIRASSVRKQRYRGYRESGARQDASRGPEPRVVTGARRYAIWSGRRAVSPDSRPPECFDKTEIFSRCRRREPSAPGVYASAAQGCYVLGDR</sequence>
<dbReference type="EMBL" id="BGZK01002076">
    <property type="protein sequence ID" value="GBP90323.1"/>
    <property type="molecule type" value="Genomic_DNA"/>
</dbReference>